<dbReference type="InterPro" id="IPR005526">
    <property type="entry name" value="Septum_form_inhib_MinC_C"/>
</dbReference>
<evidence type="ECO:0000256" key="5">
    <source>
        <dbReference type="ARBA" id="ARBA00025606"/>
    </source>
</evidence>
<evidence type="ECO:0000256" key="6">
    <source>
        <dbReference type="HAMAP-Rule" id="MF_00267"/>
    </source>
</evidence>
<dbReference type="GO" id="GO:0051302">
    <property type="term" value="P:regulation of cell division"/>
    <property type="evidence" value="ECO:0007669"/>
    <property type="project" value="InterPro"/>
</dbReference>
<feature type="domain" description="Septum formation inhibitor MinC N-terminal" evidence="8">
    <location>
        <begin position="6"/>
        <end position="74"/>
    </location>
</feature>
<protein>
    <recommendedName>
        <fullName evidence="6">Probable septum site-determining protein MinC</fullName>
    </recommendedName>
</protein>
<comment type="function">
    <text evidence="5 6">Cell division inhibitor that blocks the formation of polar Z ring septums. Rapidly oscillates between the poles of the cell to destabilize FtsZ filaments that have formed before they mature into polar Z rings. Prevents FtsZ polymerization.</text>
</comment>
<keyword evidence="2 6" id="KW-0132">Cell division</keyword>
<organism evidence="9">
    <name type="scientific">Buchnera aphidicola</name>
    <name type="common">Cinara pseudotsugae</name>
    <dbReference type="NCBI Taxonomy" id="2518978"/>
    <lineage>
        <taxon>Bacteria</taxon>
        <taxon>Pseudomonadati</taxon>
        <taxon>Pseudomonadota</taxon>
        <taxon>Gammaproteobacteria</taxon>
        <taxon>Enterobacterales</taxon>
        <taxon>Erwiniaceae</taxon>
        <taxon>Buchnera</taxon>
    </lineage>
</organism>
<evidence type="ECO:0000256" key="2">
    <source>
        <dbReference type="ARBA" id="ARBA00022618"/>
    </source>
</evidence>
<gene>
    <name evidence="6 9" type="primary">minC</name>
    <name evidence="9" type="ORF">BUCIPSPA2889_217</name>
</gene>
<dbReference type="NCBIfam" id="TIGR01222">
    <property type="entry name" value="minC"/>
    <property type="match status" value="1"/>
</dbReference>
<reference evidence="9" key="1">
    <citation type="submission" date="2019-02" db="EMBL/GenBank/DDBJ databases">
        <authorList>
            <person name="Manzano-Marin A."/>
            <person name="Manzano-Marin A."/>
        </authorList>
    </citation>
    <scope>NUCLEOTIDE SEQUENCE</scope>
    <source>
        <strain evidence="9">BuCipseudotsugae</strain>
    </source>
</reference>
<evidence type="ECO:0000259" key="7">
    <source>
        <dbReference type="Pfam" id="PF03775"/>
    </source>
</evidence>
<feature type="domain" description="Septum formation inhibitor MinC C-terminal" evidence="7">
    <location>
        <begin position="137"/>
        <end position="236"/>
    </location>
</feature>
<evidence type="ECO:0000313" key="9">
    <source>
        <dbReference type="EMBL" id="VFP85345.1"/>
    </source>
</evidence>
<evidence type="ECO:0000256" key="1">
    <source>
        <dbReference type="ARBA" id="ARBA00006291"/>
    </source>
</evidence>
<dbReference type="Gene3D" id="3.30.70.260">
    <property type="match status" value="1"/>
</dbReference>
<dbReference type="InterPro" id="IPR016098">
    <property type="entry name" value="CAP/MinC_C"/>
</dbReference>
<dbReference type="InterPro" id="IPR036145">
    <property type="entry name" value="MinC_C_sf"/>
</dbReference>
<comment type="subunit">
    <text evidence="6">Interacts with MinD and FtsZ.</text>
</comment>
<dbReference type="GO" id="GO:1901891">
    <property type="term" value="P:regulation of cell septum assembly"/>
    <property type="evidence" value="ECO:0007669"/>
    <property type="project" value="InterPro"/>
</dbReference>
<accession>A0A451DFG2</accession>
<dbReference type="Gene3D" id="2.160.20.70">
    <property type="match status" value="1"/>
</dbReference>
<sequence length="241" mass="27493">MKNQSVTFKNKNFSILVIYLNNTKPDYFKSFLRKKIQESPSFFQNKLIVLNVENISHKFDWINIKNFILSIGLFLIGIMDCKDKYLKKKILCSGLPVLSDQYSTILKGCNNNIDSYHNNKIFQKSRSSTSISCRSYIVNHLIRSGQKIYSPYNDLIITNNVSSGAELISGGDIHIYGNMKGRVLAGMNGDVTRKIFCTCLFAELVSIAGEYLTIEQIPVKFLGKSVEISLINRILYIKYLK</sequence>
<dbReference type="PANTHER" id="PTHR34108:SF1">
    <property type="entry name" value="SEPTUM SITE-DETERMINING PROTEIN MINC"/>
    <property type="match status" value="1"/>
</dbReference>
<dbReference type="GO" id="GO:0000902">
    <property type="term" value="P:cell morphogenesis"/>
    <property type="evidence" value="ECO:0007669"/>
    <property type="project" value="InterPro"/>
</dbReference>
<comment type="similarity">
    <text evidence="1 6">Belongs to the MinC family.</text>
</comment>
<proteinExistence type="inferred from homology"/>
<dbReference type="InterPro" id="IPR007874">
    <property type="entry name" value="MinC_N"/>
</dbReference>
<evidence type="ECO:0000259" key="8">
    <source>
        <dbReference type="Pfam" id="PF05209"/>
    </source>
</evidence>
<dbReference type="Pfam" id="PF05209">
    <property type="entry name" value="MinC_N"/>
    <property type="match status" value="1"/>
</dbReference>
<dbReference type="SUPFAM" id="SSF63848">
    <property type="entry name" value="Cell-division inhibitor MinC, C-terminal domain"/>
    <property type="match status" value="1"/>
</dbReference>
<keyword evidence="4 6" id="KW-0131">Cell cycle</keyword>
<dbReference type="Pfam" id="PF03775">
    <property type="entry name" value="MinC_C"/>
    <property type="match status" value="1"/>
</dbReference>
<evidence type="ECO:0000256" key="3">
    <source>
        <dbReference type="ARBA" id="ARBA00023210"/>
    </source>
</evidence>
<name>A0A451DFG2_9GAMM</name>
<dbReference type="GO" id="GO:0000917">
    <property type="term" value="P:division septum assembly"/>
    <property type="evidence" value="ECO:0007669"/>
    <property type="project" value="UniProtKB-KW"/>
</dbReference>
<dbReference type="InterPro" id="IPR013033">
    <property type="entry name" value="MinC"/>
</dbReference>
<dbReference type="EMBL" id="LR217727">
    <property type="protein sequence ID" value="VFP85345.1"/>
    <property type="molecule type" value="Genomic_DNA"/>
</dbReference>
<keyword evidence="3 6" id="KW-0717">Septation</keyword>
<dbReference type="HAMAP" id="MF_00267">
    <property type="entry name" value="MinC"/>
    <property type="match status" value="1"/>
</dbReference>
<dbReference type="PANTHER" id="PTHR34108">
    <property type="entry name" value="SEPTUM SITE-DETERMINING PROTEIN MINC"/>
    <property type="match status" value="1"/>
</dbReference>
<evidence type="ECO:0000256" key="4">
    <source>
        <dbReference type="ARBA" id="ARBA00023306"/>
    </source>
</evidence>
<dbReference type="AlphaFoldDB" id="A0A451DFG2"/>